<evidence type="ECO:0000313" key="2">
    <source>
        <dbReference type="EMBL" id="KAL1128854.1"/>
    </source>
</evidence>
<dbReference type="AlphaFoldDB" id="A0ABD0YDX6"/>
<dbReference type="Proteomes" id="UP001558652">
    <property type="component" value="Unassembled WGS sequence"/>
</dbReference>
<organism evidence="2 3">
    <name type="scientific">Ranatra chinensis</name>
    <dbReference type="NCBI Taxonomy" id="642074"/>
    <lineage>
        <taxon>Eukaryota</taxon>
        <taxon>Metazoa</taxon>
        <taxon>Ecdysozoa</taxon>
        <taxon>Arthropoda</taxon>
        <taxon>Hexapoda</taxon>
        <taxon>Insecta</taxon>
        <taxon>Pterygota</taxon>
        <taxon>Neoptera</taxon>
        <taxon>Paraneoptera</taxon>
        <taxon>Hemiptera</taxon>
        <taxon>Heteroptera</taxon>
        <taxon>Panheteroptera</taxon>
        <taxon>Nepomorpha</taxon>
        <taxon>Nepidae</taxon>
        <taxon>Ranatrinae</taxon>
        <taxon>Ranatra</taxon>
    </lineage>
</organism>
<comment type="caution">
    <text evidence="2">The sequence shown here is derived from an EMBL/GenBank/DDBJ whole genome shotgun (WGS) entry which is preliminary data.</text>
</comment>
<sequence length="406" mass="44927">MRVCLQRDVLRPTFIYDTREESSVRGEHLVGKVEEDVLRGPRGDLHVGVGMAPGRRVCHLVGGGQPRQRRKEEDPGGDPRRAVALHPVVLHPVSLHPVALFFFLFLHLIDASFTSSEHPPRPPSAAHLSEDFTAHLKQTNSVSRTKCIPVLHSKAQAVILLSSSPNSVLIGRGEGVKDFRMFYRRRNICSILHLAILVDSVKTELSGTSPRQTPFPPSEHLIQINLAFRLPLTASTSLLRAPNAILETAWKYSIELRGSAKRTNLGRIQTFQSIAFRKAPSFNGAPGTDFSFGVPPSVDCARSVTATGSKESRVMALPEVVPRGGAKSCSLNPEKGYDVPRRRGTSKSDGPSLISTQFFNQTGPVSTYHQMKQQDIAEISFQFEWRNYKFSLSTIALKYKLEVSSE</sequence>
<dbReference type="EMBL" id="JBFDAA010000009">
    <property type="protein sequence ID" value="KAL1128854.1"/>
    <property type="molecule type" value="Genomic_DNA"/>
</dbReference>
<feature type="region of interest" description="Disordered" evidence="1">
    <location>
        <begin position="331"/>
        <end position="353"/>
    </location>
</feature>
<accession>A0ABD0YDX6</accession>
<name>A0ABD0YDX6_9HEMI</name>
<evidence type="ECO:0000313" key="3">
    <source>
        <dbReference type="Proteomes" id="UP001558652"/>
    </source>
</evidence>
<feature type="compositionally biased region" description="Basic and acidic residues" evidence="1">
    <location>
        <begin position="70"/>
        <end position="79"/>
    </location>
</feature>
<keyword evidence="3" id="KW-1185">Reference proteome</keyword>
<evidence type="ECO:0000256" key="1">
    <source>
        <dbReference type="SAM" id="MobiDB-lite"/>
    </source>
</evidence>
<protein>
    <submittedName>
        <fullName evidence="2">Uncharacterized protein</fullName>
    </submittedName>
</protein>
<proteinExistence type="predicted"/>
<feature type="region of interest" description="Disordered" evidence="1">
    <location>
        <begin position="60"/>
        <end position="79"/>
    </location>
</feature>
<gene>
    <name evidence="2" type="ORF">AAG570_013388</name>
</gene>
<reference evidence="2 3" key="1">
    <citation type="submission" date="2024-07" db="EMBL/GenBank/DDBJ databases">
        <title>Chromosome-level genome assembly of the water stick insect Ranatra chinensis (Heteroptera: Nepidae).</title>
        <authorList>
            <person name="Liu X."/>
        </authorList>
    </citation>
    <scope>NUCLEOTIDE SEQUENCE [LARGE SCALE GENOMIC DNA]</scope>
    <source>
        <strain evidence="2">Cailab_2021Rc</strain>
        <tissue evidence="2">Muscle</tissue>
    </source>
</reference>